<protein>
    <submittedName>
        <fullName evidence="1">Uncharacterized protein</fullName>
    </submittedName>
</protein>
<gene>
    <name evidence="1" type="ORF">C8R41DRAFT_916643</name>
</gene>
<proteinExistence type="predicted"/>
<sequence>MAVVVFISRVFPIVRFSILSFVDYVPESCEAVSSLFDLTEAQSFPGHELSKAEYITANSHGITSPIERERSTPTPTSALISAPPLTLLTSPSPSVPVPTAPHHFNVVHSESIRAAAEFELSLCAKFLFGSNMPSRS</sequence>
<organism evidence="1 2">
    <name type="scientific">Lentinula lateritia</name>
    <dbReference type="NCBI Taxonomy" id="40482"/>
    <lineage>
        <taxon>Eukaryota</taxon>
        <taxon>Fungi</taxon>
        <taxon>Dikarya</taxon>
        <taxon>Basidiomycota</taxon>
        <taxon>Agaricomycotina</taxon>
        <taxon>Agaricomycetes</taxon>
        <taxon>Agaricomycetidae</taxon>
        <taxon>Agaricales</taxon>
        <taxon>Marasmiineae</taxon>
        <taxon>Omphalotaceae</taxon>
        <taxon>Lentinula</taxon>
    </lineage>
</organism>
<accession>A0ABQ8VPT1</accession>
<evidence type="ECO:0000313" key="2">
    <source>
        <dbReference type="Proteomes" id="UP001150217"/>
    </source>
</evidence>
<dbReference type="EMBL" id="JANVFT010000016">
    <property type="protein sequence ID" value="KAJ4498396.1"/>
    <property type="molecule type" value="Genomic_DNA"/>
</dbReference>
<comment type="caution">
    <text evidence="1">The sequence shown here is derived from an EMBL/GenBank/DDBJ whole genome shotgun (WGS) entry which is preliminary data.</text>
</comment>
<dbReference type="Proteomes" id="UP001150217">
    <property type="component" value="Unassembled WGS sequence"/>
</dbReference>
<evidence type="ECO:0000313" key="1">
    <source>
        <dbReference type="EMBL" id="KAJ4498396.1"/>
    </source>
</evidence>
<name>A0ABQ8VPT1_9AGAR</name>
<reference evidence="1" key="1">
    <citation type="submission" date="2022-08" db="EMBL/GenBank/DDBJ databases">
        <title>A Global Phylogenomic Analysis of the Shiitake Genus Lentinula.</title>
        <authorList>
            <consortium name="DOE Joint Genome Institute"/>
            <person name="Sierra-Patev S."/>
            <person name="Min B."/>
            <person name="Naranjo-Ortiz M."/>
            <person name="Looney B."/>
            <person name="Konkel Z."/>
            <person name="Slot J.C."/>
            <person name="Sakamoto Y."/>
            <person name="Steenwyk J.L."/>
            <person name="Rokas A."/>
            <person name="Carro J."/>
            <person name="Camarero S."/>
            <person name="Ferreira P."/>
            <person name="Molpeceres G."/>
            <person name="Ruiz-Duenas F.J."/>
            <person name="Serrano A."/>
            <person name="Henrissat B."/>
            <person name="Drula E."/>
            <person name="Hughes K.W."/>
            <person name="Mata J.L."/>
            <person name="Ishikawa N.K."/>
            <person name="Vargas-Isla R."/>
            <person name="Ushijima S."/>
            <person name="Smith C.A."/>
            <person name="Ahrendt S."/>
            <person name="Andreopoulos W."/>
            <person name="He G."/>
            <person name="Labutti K."/>
            <person name="Lipzen A."/>
            <person name="Ng V."/>
            <person name="Riley R."/>
            <person name="Sandor L."/>
            <person name="Barry K."/>
            <person name="Martinez A.T."/>
            <person name="Xiao Y."/>
            <person name="Gibbons J.G."/>
            <person name="Terashima K."/>
            <person name="Grigoriev I.V."/>
            <person name="Hibbett D.S."/>
        </authorList>
    </citation>
    <scope>NUCLEOTIDE SEQUENCE</scope>
    <source>
        <strain evidence="1">RHP3577 ss4</strain>
    </source>
</reference>
<keyword evidence="2" id="KW-1185">Reference proteome</keyword>